<keyword evidence="1" id="KW-0812">Transmembrane</keyword>
<dbReference type="Proteomes" id="UP000017559">
    <property type="component" value="Unassembled WGS sequence"/>
</dbReference>
<dbReference type="EMBL" id="AWSO01000182">
    <property type="protein sequence ID" value="ESK93591.1"/>
    <property type="molecule type" value="Genomic_DNA"/>
</dbReference>
<dbReference type="HOGENOM" id="CLU_022148_4_0_1"/>
<dbReference type="PANTHER" id="PTHR36183">
    <property type="entry name" value="BETA-GLUCURONIDASE"/>
    <property type="match status" value="1"/>
</dbReference>
<dbReference type="InterPro" id="IPR013780">
    <property type="entry name" value="Glyco_hydro_b"/>
</dbReference>
<dbReference type="SUPFAM" id="SSF51445">
    <property type="entry name" value="(Trans)glycosidases"/>
    <property type="match status" value="1"/>
</dbReference>
<dbReference type="OrthoDB" id="2831684at2759"/>
<keyword evidence="4" id="KW-1185">Reference proteome</keyword>
<dbReference type="InterPro" id="IPR031728">
    <property type="entry name" value="GlcAase_C"/>
</dbReference>
<dbReference type="AlphaFoldDB" id="V2XL59"/>
<keyword evidence="3" id="KW-0378">Hydrolase</keyword>
<sequence>MKRRRLLTVIDSSLASENMYLASPLATFVSLVFISAVVGVSIPTSAPSSAVAIDKSLLAVSIEFFAFPGYTNVTSTSKCLDNLGNLRGSPVAVRIGGTTQDRATYDPSLQQAVSYTVASPADAPTSLTFGSSFFSLATKMKGDVTIGLNRQLNNQANSFAAAQKAKELMPNLFAIELGNEPDLYSASSPIAGGTWNANADAASEKSWFTALAPSIGNIFQGAVYLDRWTISGLIPQLGNAINTVKSFSGHSYPQSACGGASTNLQSLMSHAGIVSYTRKYSSEASAVHNAGKRYFLGETNSATCGGGGISPTFGAALWIVDYVLQGALNGVERLYFHQGTIGNCQYCWWGRFTTGAPFYGTYFVNTFLGTDGARLSMLDDGAGAVASYVVYNSSSKPLRVLVYNSNYYSGSGTRSSTSVSFTGGGLASSGSKTATRLTAPNATSRVDQGAAVTIGGGLTFDGNCNAVGSISKETVSFSGSTLTVSVKASEALIIDL</sequence>
<evidence type="ECO:0000313" key="3">
    <source>
        <dbReference type="EMBL" id="ESK93591.1"/>
    </source>
</evidence>
<dbReference type="Gene3D" id="3.20.20.80">
    <property type="entry name" value="Glycosidases"/>
    <property type="match status" value="1"/>
</dbReference>
<reference evidence="3 4" key="1">
    <citation type="journal article" date="2014" name="BMC Genomics">
        <title>Genome and secretome analysis of the hemibiotrophic fungal pathogen, Moniliophthora roreri, which causes frosty pod rot disease of cacao: mechanisms of the biotrophic and necrotrophic phases.</title>
        <authorList>
            <person name="Meinhardt L.W."/>
            <person name="Costa G.G.L."/>
            <person name="Thomazella D.P.T."/>
            <person name="Teixeira P.J.P.L."/>
            <person name="Carazzolle M.F."/>
            <person name="Schuster S.C."/>
            <person name="Carlson J.E."/>
            <person name="Guiltinan M.J."/>
            <person name="Mieczkowski P."/>
            <person name="Farmer A."/>
            <person name="Ramaraj T."/>
            <person name="Crozier J."/>
            <person name="Davis R.E."/>
            <person name="Shao J."/>
            <person name="Melnick R.L."/>
            <person name="Pereira G.A.G."/>
            <person name="Bailey B.A."/>
        </authorList>
    </citation>
    <scope>NUCLEOTIDE SEQUENCE [LARGE SCALE GENOMIC DNA]</scope>
    <source>
        <strain evidence="3 4">MCA 2997</strain>
    </source>
</reference>
<dbReference type="Gene3D" id="2.60.40.1180">
    <property type="entry name" value="Golgi alpha-mannosidase II"/>
    <property type="match status" value="1"/>
</dbReference>
<organism evidence="3 4">
    <name type="scientific">Moniliophthora roreri (strain MCA 2997)</name>
    <name type="common">Cocoa frosty pod rot fungus</name>
    <name type="synonym">Crinipellis roreri</name>
    <dbReference type="NCBI Taxonomy" id="1381753"/>
    <lineage>
        <taxon>Eukaryota</taxon>
        <taxon>Fungi</taxon>
        <taxon>Dikarya</taxon>
        <taxon>Basidiomycota</taxon>
        <taxon>Agaricomycotina</taxon>
        <taxon>Agaricomycetes</taxon>
        <taxon>Agaricomycetidae</taxon>
        <taxon>Agaricales</taxon>
        <taxon>Marasmiineae</taxon>
        <taxon>Marasmiaceae</taxon>
        <taxon>Moniliophthora</taxon>
    </lineage>
</organism>
<dbReference type="KEGG" id="mrr:Moror_1597"/>
<feature type="transmembrane region" description="Helical" evidence="1">
    <location>
        <begin position="21"/>
        <end position="42"/>
    </location>
</feature>
<gene>
    <name evidence="3" type="ORF">Moror_1597</name>
</gene>
<feature type="domain" description="Beta-glucuronidase C-terminal" evidence="2">
    <location>
        <begin position="388"/>
        <end position="493"/>
    </location>
</feature>
<proteinExistence type="predicted"/>
<evidence type="ECO:0000313" key="4">
    <source>
        <dbReference type="Proteomes" id="UP000017559"/>
    </source>
</evidence>
<accession>V2XL59</accession>
<name>V2XL59_MONRO</name>
<dbReference type="Pfam" id="PF16862">
    <property type="entry name" value="Glyco_hydro_79C"/>
    <property type="match status" value="1"/>
</dbReference>
<dbReference type="InterPro" id="IPR052974">
    <property type="entry name" value="GH79_Enzymes"/>
</dbReference>
<dbReference type="InterPro" id="IPR017853">
    <property type="entry name" value="GH"/>
</dbReference>
<dbReference type="PANTHER" id="PTHR36183:SF2">
    <property type="entry name" value="BETA-GLUCURONIDASE C-TERMINAL DOMAIN-CONTAINING PROTEIN"/>
    <property type="match status" value="1"/>
</dbReference>
<evidence type="ECO:0000259" key="2">
    <source>
        <dbReference type="Pfam" id="PF16862"/>
    </source>
</evidence>
<comment type="caution">
    <text evidence="3">The sequence shown here is derived from an EMBL/GenBank/DDBJ whole genome shotgun (WGS) entry which is preliminary data.</text>
</comment>
<keyword evidence="1" id="KW-1133">Transmembrane helix</keyword>
<evidence type="ECO:0000256" key="1">
    <source>
        <dbReference type="SAM" id="Phobius"/>
    </source>
</evidence>
<keyword evidence="1" id="KW-0472">Membrane</keyword>
<protein>
    <submittedName>
        <fullName evidence="3">Glycoside hydrolase family 79 protein</fullName>
    </submittedName>
</protein>
<dbReference type="GO" id="GO:0016787">
    <property type="term" value="F:hydrolase activity"/>
    <property type="evidence" value="ECO:0007669"/>
    <property type="project" value="UniProtKB-KW"/>
</dbReference>